<dbReference type="Pfam" id="PF04464">
    <property type="entry name" value="Glyphos_transf"/>
    <property type="match status" value="1"/>
</dbReference>
<dbReference type="GO" id="GO:0019350">
    <property type="term" value="P:teichoic acid biosynthetic process"/>
    <property type="evidence" value="ECO:0007669"/>
    <property type="project" value="UniProtKB-KW"/>
</dbReference>
<evidence type="ECO:0000259" key="8">
    <source>
        <dbReference type="Pfam" id="PF00535"/>
    </source>
</evidence>
<dbReference type="EMBL" id="CP001738">
    <property type="protein sequence ID" value="ACY96237.1"/>
    <property type="molecule type" value="Genomic_DNA"/>
</dbReference>
<dbReference type="Gene3D" id="3.40.50.11820">
    <property type="match status" value="1"/>
</dbReference>
<evidence type="ECO:0000256" key="6">
    <source>
        <dbReference type="ARBA" id="ARBA00023136"/>
    </source>
</evidence>
<protein>
    <submittedName>
        <fullName evidence="9">CDP-glycerol:poly(Glycerophosphate)glycerophosph otransferase</fullName>
    </submittedName>
</protein>
<dbReference type="Gene3D" id="3.90.550.10">
    <property type="entry name" value="Spore Coat Polysaccharide Biosynthesis Protein SpsA, Chain A"/>
    <property type="match status" value="1"/>
</dbReference>
<evidence type="ECO:0000256" key="7">
    <source>
        <dbReference type="SAM" id="MobiDB-lite"/>
    </source>
</evidence>
<dbReference type="GO" id="GO:0005886">
    <property type="term" value="C:plasma membrane"/>
    <property type="evidence" value="ECO:0007669"/>
    <property type="project" value="UniProtKB-SubCell"/>
</dbReference>
<keyword evidence="6" id="KW-0472">Membrane</keyword>
<evidence type="ECO:0000256" key="1">
    <source>
        <dbReference type="ARBA" id="ARBA00004202"/>
    </source>
</evidence>
<dbReference type="InterPro" id="IPR051612">
    <property type="entry name" value="Teichoic_Acid_Biosynth"/>
</dbReference>
<feature type="region of interest" description="Disordered" evidence="7">
    <location>
        <begin position="480"/>
        <end position="499"/>
    </location>
</feature>
<dbReference type="InterPro" id="IPR029044">
    <property type="entry name" value="Nucleotide-diphossugar_trans"/>
</dbReference>
<evidence type="ECO:0000256" key="2">
    <source>
        <dbReference type="ARBA" id="ARBA00010488"/>
    </source>
</evidence>
<evidence type="ECO:0000256" key="5">
    <source>
        <dbReference type="ARBA" id="ARBA00022944"/>
    </source>
</evidence>
<dbReference type="InterPro" id="IPR001173">
    <property type="entry name" value="Glyco_trans_2-like"/>
</dbReference>
<organism evidence="9 10">
    <name type="scientific">Thermomonospora curvata (strain ATCC 19995 / DSM 43183 / JCM 3096 / KCTC 9072 / NBRC 15933 / NCIMB 10081 / Henssen B9)</name>
    <dbReference type="NCBI Taxonomy" id="471852"/>
    <lineage>
        <taxon>Bacteria</taxon>
        <taxon>Bacillati</taxon>
        <taxon>Actinomycetota</taxon>
        <taxon>Actinomycetes</taxon>
        <taxon>Streptosporangiales</taxon>
        <taxon>Thermomonosporaceae</taxon>
        <taxon>Thermomonospora</taxon>
    </lineage>
</organism>
<keyword evidence="5" id="KW-0777">Teichoic acid biosynthesis</keyword>
<evidence type="ECO:0000313" key="9">
    <source>
        <dbReference type="EMBL" id="ACY96237.1"/>
    </source>
</evidence>
<keyword evidence="3" id="KW-1003">Cell membrane</keyword>
<dbReference type="InterPro" id="IPR043149">
    <property type="entry name" value="TagF_N"/>
</dbReference>
<keyword evidence="4 9" id="KW-0808">Transferase</keyword>
<sequence>MPPLLSIVVPVYNVEPYLQECLESLQNQTMDDFEVIMVDDGSTDGSAAIAKEFASRDGRFRLIQQENQGPGPARNTGVRHATGTYLAFVDGDDVVPPNAYQRMINSLEKSGSDFACGGVRRFSSKGIYPSKMHADIFDRPAKKTHISRRPELVGDRTPWNKVYRKSFWDAHNFQFPRGLYEDPTVAIPAHVLAEKVDVLSIPVYHWRVREGGERSITQRRTEPGNLEDRVTAIRRVSKFLREHAPELMREYMSRVFADKLPMYIEVLHEGSEHYRQLLQKAVEEFAAEADEEIFQELPALKRLKYHLLRRGMIDELLEVLVFQQREIITTDVVLRGGRWYARYPYFDDPERGIPDSVYDITDEVTLQAGVDRAYWREGRLYIEGFAYIARIPVPDPYTGSIRLWLRHPEEENVVELPVGRIYRPRTSADAKWAAACYDWAGFSAVLDPATLGQRRFGFQRRFRPGLWRLEVEVTMPGGVRRSGPLRGSTRADQRWPSGHDVAPGVSMRVSPSRQSFGLEVVDVGARVTAARPVEGAIEIEGHVVGGGKATELLLSRPNGTGEIRLPILAHGKGRFLGRIPMDVLPEWEETPGQDRLPWNVLITVAGRQEPIQPVAADHVETWQAKGSHEAALTRIDGGYLRVIQRRCRPVLTEARWTDRGVLRLRGRMTGDRRPAELVARWRAGAGERRMPLSWDGEEFTAELQPMERTWYGDELPMRSGRWDLVAPLGEDDEVSVYVARSACVNLPEPHVVGIHEFTLVVEGMEEPWVWVRPAHDPTERGAYGIKRMSTEDYPVYRRSPIRDMALFESFQGRQFSDSPRAIFEELRRRHPEFEYVWVTSDGRFQPPEGVRTLLRGTREHLKAMAQARFLVSNDPMPYWMEKRPEQIYLQTWHGTPLKKLGYDIERPAHRNPQDYLRRFGRDMAQWNALVSPNPFSSPIWRRAFRYEGELLEIGYPRNDILFRPEQAERIRRRLGLPAGKRVVLYAPTWRDDRIVSNGYGMELQLDVERAREVLGEDHVLLIRGHINVVGNFCPPDDDFVRNVSTYPDIAELYLVSDVLVTDYSSAMFDYACTARPILFFTYDLEHYRDELRGFYFDFEAEAPGPMCMTSDELIDALRDVGNVSAQYEHRYEAFREKFCPWDDGGAAARAVDWLLQQ</sequence>
<dbReference type="eggNOG" id="COG0463">
    <property type="taxonomic scope" value="Bacteria"/>
</dbReference>
<comment type="subcellular location">
    <subcellularLocation>
        <location evidence="1">Cell membrane</location>
        <topology evidence="1">Peripheral membrane protein</topology>
    </subcellularLocation>
</comment>
<gene>
    <name evidence="9" type="ordered locus">Tcur_0642</name>
</gene>
<accession>D1A4K2</accession>
<evidence type="ECO:0000256" key="4">
    <source>
        <dbReference type="ARBA" id="ARBA00022679"/>
    </source>
</evidence>
<reference evidence="9 10" key="1">
    <citation type="journal article" date="2011" name="Stand. Genomic Sci.">
        <title>Complete genome sequence of Thermomonospora curvata type strain (B9).</title>
        <authorList>
            <person name="Chertkov O."/>
            <person name="Sikorski J."/>
            <person name="Nolan M."/>
            <person name="Lapidus A."/>
            <person name="Lucas S."/>
            <person name="Del Rio T.G."/>
            <person name="Tice H."/>
            <person name="Cheng J.F."/>
            <person name="Goodwin L."/>
            <person name="Pitluck S."/>
            <person name="Liolios K."/>
            <person name="Ivanova N."/>
            <person name="Mavromatis K."/>
            <person name="Mikhailova N."/>
            <person name="Ovchinnikova G."/>
            <person name="Pati A."/>
            <person name="Chen A."/>
            <person name="Palaniappan K."/>
            <person name="Djao O.D."/>
            <person name="Land M."/>
            <person name="Hauser L."/>
            <person name="Chang Y.J."/>
            <person name="Jeffries C.D."/>
            <person name="Brettin T."/>
            <person name="Han C."/>
            <person name="Detter J.C."/>
            <person name="Rohde M."/>
            <person name="Goker M."/>
            <person name="Woyke T."/>
            <person name="Bristow J."/>
            <person name="Eisen J.A."/>
            <person name="Markowitz V."/>
            <person name="Hugenholtz P."/>
            <person name="Klenk H.P."/>
            <person name="Kyrpides N.C."/>
        </authorList>
    </citation>
    <scope>NUCLEOTIDE SEQUENCE [LARGE SCALE GENOMIC DNA]</scope>
    <source>
        <strain evidence="10">ATCC 19995 / DSM 43183 / JCM 3096 / KCTC 9072 / NBRC 15933 / NCIMB 10081 / Henssen B9</strain>
    </source>
</reference>
<dbReference type="Gene3D" id="3.40.50.12580">
    <property type="match status" value="1"/>
</dbReference>
<evidence type="ECO:0000313" key="10">
    <source>
        <dbReference type="Proteomes" id="UP000001918"/>
    </source>
</evidence>
<proteinExistence type="inferred from homology"/>
<dbReference type="PANTHER" id="PTHR37316">
    <property type="entry name" value="TEICHOIC ACID GLYCEROL-PHOSPHATE PRIMASE"/>
    <property type="match status" value="1"/>
</dbReference>
<dbReference type="InterPro" id="IPR007554">
    <property type="entry name" value="Glycerophosphate_synth"/>
</dbReference>
<dbReference type="GO" id="GO:0047355">
    <property type="term" value="F:CDP-glycerol glycerophosphotransferase activity"/>
    <property type="evidence" value="ECO:0007669"/>
    <property type="project" value="InterPro"/>
</dbReference>
<comment type="similarity">
    <text evidence="2">Belongs to the CDP-glycerol glycerophosphotransferase family.</text>
</comment>
<keyword evidence="10" id="KW-1185">Reference proteome</keyword>
<dbReference type="CAZy" id="GT2">
    <property type="family name" value="Glycosyltransferase Family 2"/>
</dbReference>
<evidence type="ECO:0000256" key="3">
    <source>
        <dbReference type="ARBA" id="ARBA00022475"/>
    </source>
</evidence>
<dbReference type="CDD" id="cd00761">
    <property type="entry name" value="Glyco_tranf_GTA_type"/>
    <property type="match status" value="1"/>
</dbReference>
<dbReference type="AlphaFoldDB" id="D1A4K2"/>
<dbReference type="HOGENOM" id="CLU_003394_1_0_11"/>
<dbReference type="RefSeq" id="WP_012851021.1">
    <property type="nucleotide sequence ID" value="NC_013510.1"/>
</dbReference>
<dbReference type="Proteomes" id="UP000001918">
    <property type="component" value="Chromosome"/>
</dbReference>
<dbReference type="KEGG" id="tcu:Tcur_0642"/>
<dbReference type="Pfam" id="PF00535">
    <property type="entry name" value="Glycos_transf_2"/>
    <property type="match status" value="1"/>
</dbReference>
<dbReference type="PANTHER" id="PTHR37316:SF3">
    <property type="entry name" value="TEICHOIC ACID GLYCEROL-PHOSPHATE TRANSFERASE"/>
    <property type="match status" value="1"/>
</dbReference>
<dbReference type="InterPro" id="IPR043148">
    <property type="entry name" value="TagF_C"/>
</dbReference>
<dbReference type="SUPFAM" id="SSF53756">
    <property type="entry name" value="UDP-Glycosyltransferase/glycogen phosphorylase"/>
    <property type="match status" value="1"/>
</dbReference>
<dbReference type="SUPFAM" id="SSF53448">
    <property type="entry name" value="Nucleotide-diphospho-sugar transferases"/>
    <property type="match status" value="1"/>
</dbReference>
<dbReference type="OrthoDB" id="3183633at2"/>
<dbReference type="STRING" id="471852.Tcur_0642"/>
<name>D1A4K2_THECD</name>
<dbReference type="eggNOG" id="COG1887">
    <property type="taxonomic scope" value="Bacteria"/>
</dbReference>
<feature type="domain" description="Glycosyltransferase 2-like" evidence="8">
    <location>
        <begin position="6"/>
        <end position="166"/>
    </location>
</feature>